<dbReference type="GO" id="GO:0016977">
    <property type="term" value="F:chitosanase activity"/>
    <property type="evidence" value="ECO:0007669"/>
    <property type="project" value="UniProtKB-EC"/>
</dbReference>
<evidence type="ECO:0000313" key="12">
    <source>
        <dbReference type="EMBL" id="PFH55734.1"/>
    </source>
</evidence>
<reference evidence="12 13" key="1">
    <citation type="journal article" date="2015" name="BMC Genomics">
        <title>Gene expression during zombie ant biting behavior reflects the complexity underlying fungal parasitic behavioral manipulation.</title>
        <authorList>
            <person name="de Bekker C."/>
            <person name="Ohm R.A."/>
            <person name="Loreto R.G."/>
            <person name="Sebastian A."/>
            <person name="Albert I."/>
            <person name="Merrow M."/>
            <person name="Brachmann A."/>
            <person name="Hughes D.P."/>
        </authorList>
    </citation>
    <scope>NUCLEOTIDE SEQUENCE [LARGE SCALE GENOMIC DNA]</scope>
    <source>
        <strain evidence="12 13">SC16a</strain>
    </source>
</reference>
<organism evidence="12 13">
    <name type="scientific">Ophiocordyceps unilateralis</name>
    <name type="common">Zombie-ant fungus</name>
    <name type="synonym">Torrubia unilateralis</name>
    <dbReference type="NCBI Taxonomy" id="268505"/>
    <lineage>
        <taxon>Eukaryota</taxon>
        <taxon>Fungi</taxon>
        <taxon>Dikarya</taxon>
        <taxon>Ascomycota</taxon>
        <taxon>Pezizomycotina</taxon>
        <taxon>Sordariomycetes</taxon>
        <taxon>Hypocreomycetidae</taxon>
        <taxon>Hypocreales</taxon>
        <taxon>Ophiocordycipitaceae</taxon>
        <taxon>Ophiocordyceps</taxon>
    </lineage>
</organism>
<accession>A0A2A9P3H7</accession>
<name>A0A2A9P3H7_OPHUN</name>
<dbReference type="PANTHER" id="PTHR42061:SF6">
    <property type="entry name" value="ENDO-CHITOSANASE"/>
    <property type="match status" value="1"/>
</dbReference>
<evidence type="ECO:0000256" key="10">
    <source>
        <dbReference type="RuleBase" id="RU361208"/>
    </source>
</evidence>
<evidence type="ECO:0000256" key="3">
    <source>
        <dbReference type="ARBA" id="ARBA00007799"/>
    </source>
</evidence>
<dbReference type="EMBL" id="LAZP02000788">
    <property type="protein sequence ID" value="PFH55734.1"/>
    <property type="molecule type" value="Genomic_DNA"/>
</dbReference>
<evidence type="ECO:0000256" key="11">
    <source>
        <dbReference type="SAM" id="MobiDB-lite"/>
    </source>
</evidence>
<feature type="compositionally biased region" description="Polar residues" evidence="11">
    <location>
        <begin position="10"/>
        <end position="24"/>
    </location>
</feature>
<dbReference type="GO" id="GO:0000272">
    <property type="term" value="P:polysaccharide catabolic process"/>
    <property type="evidence" value="ECO:0007669"/>
    <property type="project" value="UniProtKB-KW"/>
</dbReference>
<proteinExistence type="inferred from homology"/>
<evidence type="ECO:0000313" key="13">
    <source>
        <dbReference type="Proteomes" id="UP000037136"/>
    </source>
</evidence>
<dbReference type="AlphaFoldDB" id="A0A2A9P3H7"/>
<dbReference type="OrthoDB" id="4756206at2759"/>
<keyword evidence="7" id="KW-0119">Carbohydrate metabolism</keyword>
<evidence type="ECO:0000256" key="7">
    <source>
        <dbReference type="ARBA" id="ARBA00023277"/>
    </source>
</evidence>
<sequence>MDIDCDGDQKPTTANDNRCEASTDTQARTRFREKVRRYGIPDLNPHVHTYVVFGNEGSKPRWPVFDPQQQGIKPLSVMAVVCNNKLIYGVWGDTNGDDGSQAMVGEASISLATACFGDSMTGGNGHNGNDILYLAFPGRDAVPGAHGADWNASTFQQFERSLAPVGDRLLRRIAIPKKSLAMPTHTIRPALTLLVALVAFASLGA</sequence>
<comment type="function">
    <text evidence="10">Chitosanase catalyzing the endo-type cleavage of chitosan, the deacylated form of chitin. Chitosanase may be crucial in the degradation of the deacetylated portion of chitin in the fungal cell wall.</text>
</comment>
<evidence type="ECO:0000256" key="8">
    <source>
        <dbReference type="ARBA" id="ARBA00023295"/>
    </source>
</evidence>
<keyword evidence="6 10" id="KW-0378">Hydrolase</keyword>
<gene>
    <name evidence="12" type="ORF">XA68_17704</name>
</gene>
<keyword evidence="8 10" id="KW-0326">Glycosidase</keyword>
<keyword evidence="4" id="KW-0964">Secreted</keyword>
<evidence type="ECO:0000256" key="6">
    <source>
        <dbReference type="ARBA" id="ARBA00022801"/>
    </source>
</evidence>
<feature type="region of interest" description="Disordered" evidence="11">
    <location>
        <begin position="1"/>
        <end position="24"/>
    </location>
</feature>
<comment type="caution">
    <text evidence="12">The sequence shown here is derived from an EMBL/GenBank/DDBJ whole genome shotgun (WGS) entry which is preliminary data.</text>
</comment>
<dbReference type="STRING" id="268505.A0A2A9P3H7"/>
<dbReference type="GO" id="GO:0005576">
    <property type="term" value="C:extracellular region"/>
    <property type="evidence" value="ECO:0007669"/>
    <property type="project" value="UniProtKB-SubCell"/>
</dbReference>
<keyword evidence="5" id="KW-0732">Signal</keyword>
<dbReference type="InterPro" id="IPR009939">
    <property type="entry name" value="Chitosanase_fungal"/>
</dbReference>
<comment type="catalytic activity">
    <reaction evidence="1 10">
        <text>Endohydrolysis of beta-(1-&gt;4)-linkages between D-glucosamine residues in a partly acetylated chitosan.</text>
        <dbReference type="EC" id="3.2.1.132"/>
    </reaction>
</comment>
<comment type="subcellular location">
    <subcellularLocation>
        <location evidence="2 10">Secreted</location>
    </subcellularLocation>
</comment>
<evidence type="ECO:0000256" key="1">
    <source>
        <dbReference type="ARBA" id="ARBA00000405"/>
    </source>
</evidence>
<dbReference type="Proteomes" id="UP000037136">
    <property type="component" value="Unassembled WGS sequence"/>
</dbReference>
<evidence type="ECO:0000256" key="4">
    <source>
        <dbReference type="ARBA" id="ARBA00022525"/>
    </source>
</evidence>
<dbReference type="EC" id="3.2.1.132" evidence="10"/>
<dbReference type="PANTHER" id="PTHR42061">
    <property type="entry name" value="ENDO-CHITOSANASE"/>
    <property type="match status" value="1"/>
</dbReference>
<keyword evidence="9 10" id="KW-0624">Polysaccharide degradation</keyword>
<evidence type="ECO:0000256" key="9">
    <source>
        <dbReference type="ARBA" id="ARBA00023326"/>
    </source>
</evidence>
<dbReference type="Pfam" id="PF07335">
    <property type="entry name" value="Glyco_hydro_75"/>
    <property type="match status" value="1"/>
</dbReference>
<comment type="similarity">
    <text evidence="3 10">Belongs to the glycosyl hydrolase 75 family.</text>
</comment>
<evidence type="ECO:0000256" key="2">
    <source>
        <dbReference type="ARBA" id="ARBA00004613"/>
    </source>
</evidence>
<keyword evidence="13" id="KW-1185">Reference proteome</keyword>
<evidence type="ECO:0000256" key="5">
    <source>
        <dbReference type="ARBA" id="ARBA00022729"/>
    </source>
</evidence>
<reference evidence="12 13" key="2">
    <citation type="journal article" date="2017" name="Sci. Rep.">
        <title>Ant-infecting Ophiocordyceps genomes reveal a high diversity of potential behavioral manipulation genes and a possible major role for enterotoxins.</title>
        <authorList>
            <person name="de Bekker C."/>
            <person name="Ohm R.A."/>
            <person name="Evans H.C."/>
            <person name="Brachmann A."/>
            <person name="Hughes D.P."/>
        </authorList>
    </citation>
    <scope>NUCLEOTIDE SEQUENCE [LARGE SCALE GENOMIC DNA]</scope>
    <source>
        <strain evidence="12 13">SC16a</strain>
    </source>
</reference>
<protein>
    <recommendedName>
        <fullName evidence="10">Endo-chitosanase</fullName>
        <ecNumber evidence="10">3.2.1.132</ecNumber>
    </recommendedName>
</protein>